<keyword evidence="3" id="KW-1185">Reference proteome</keyword>
<proteinExistence type="predicted"/>
<sequence length="241" mass="27090">MKRSQLPAFGSPNYQNNPRRSIFSTRASGSDPDTTEAAVAMGRLILNRPRAGQSAFEYEVNAFSASAAGPVPRRNSELSLKSCLSSCSMSTLTRSKSSINEFGNYNTKFPMERNVSFSHVKIREYEITLGDNPSVSSGAPISLGWNYDPNEKISKLPELFDGSDVPRKRRSARRLSDSERRRRVRSNPNVSEADLVRTLNVIDVVKQQRRQSLDEIHQEAEEQATMKQRMELLKELSFSLA</sequence>
<comment type="caution">
    <text evidence="2">The sequence shown here is derived from an EMBL/GenBank/DDBJ whole genome shotgun (WGS) entry which is preliminary data.</text>
</comment>
<feature type="compositionally biased region" description="Polar residues" evidence="1">
    <location>
        <begin position="12"/>
        <end position="32"/>
    </location>
</feature>
<feature type="region of interest" description="Disordered" evidence="1">
    <location>
        <begin position="164"/>
        <end position="188"/>
    </location>
</feature>
<feature type="region of interest" description="Disordered" evidence="1">
    <location>
        <begin position="1"/>
        <end position="34"/>
    </location>
</feature>
<reference evidence="2 3" key="1">
    <citation type="journal article" date="2020" name="G3 (Bethesda)">
        <title>Improved Reference Genome for Cyclotella cryptica CCMP332, a Model for Cell Wall Morphogenesis, Salinity Adaptation, and Lipid Production in Diatoms (Bacillariophyta).</title>
        <authorList>
            <person name="Roberts W.R."/>
            <person name="Downey K.M."/>
            <person name="Ruck E.C."/>
            <person name="Traller J.C."/>
            <person name="Alverson A.J."/>
        </authorList>
    </citation>
    <scope>NUCLEOTIDE SEQUENCE [LARGE SCALE GENOMIC DNA]</scope>
    <source>
        <strain evidence="2 3">CCMP332</strain>
    </source>
</reference>
<evidence type="ECO:0000313" key="2">
    <source>
        <dbReference type="EMBL" id="KAL3805023.1"/>
    </source>
</evidence>
<gene>
    <name evidence="2" type="ORF">HJC23_003251</name>
</gene>
<evidence type="ECO:0000313" key="3">
    <source>
        <dbReference type="Proteomes" id="UP001516023"/>
    </source>
</evidence>
<accession>A0ABD3QX32</accession>
<protein>
    <submittedName>
        <fullName evidence="2">Uncharacterized protein</fullName>
    </submittedName>
</protein>
<dbReference type="Proteomes" id="UP001516023">
    <property type="component" value="Unassembled WGS sequence"/>
</dbReference>
<evidence type="ECO:0000256" key="1">
    <source>
        <dbReference type="SAM" id="MobiDB-lite"/>
    </source>
</evidence>
<name>A0ABD3QX32_9STRA</name>
<dbReference type="AlphaFoldDB" id="A0ABD3QX32"/>
<dbReference type="EMBL" id="JABMIG020000004">
    <property type="protein sequence ID" value="KAL3805023.1"/>
    <property type="molecule type" value="Genomic_DNA"/>
</dbReference>
<organism evidence="2 3">
    <name type="scientific">Cyclotella cryptica</name>
    <dbReference type="NCBI Taxonomy" id="29204"/>
    <lineage>
        <taxon>Eukaryota</taxon>
        <taxon>Sar</taxon>
        <taxon>Stramenopiles</taxon>
        <taxon>Ochrophyta</taxon>
        <taxon>Bacillariophyta</taxon>
        <taxon>Coscinodiscophyceae</taxon>
        <taxon>Thalassiosirophycidae</taxon>
        <taxon>Stephanodiscales</taxon>
        <taxon>Stephanodiscaceae</taxon>
        <taxon>Cyclotella</taxon>
    </lineage>
</organism>